<protein>
    <submittedName>
        <fullName evidence="1">ORF2</fullName>
    </submittedName>
</protein>
<geneLocation type="chloroplast" evidence="1"/>
<dbReference type="GeneID" id="9481070"/>
<keyword evidence="1" id="KW-0150">Chloroplast</keyword>
<dbReference type="RefSeq" id="YP_003795407.1">
    <property type="nucleotide sequence ID" value="NC_014345.1"/>
</dbReference>
<sequence length="136" mass="15091">MVFTRQRLAMGHFLAVLDTSTLGLFDFDCTLLGTALTLLLGEFIYGKVVLISKASFTRNQSFVRTLMFTPYNRSLLALKDGWDEISAFVASKFRYGLKAILVHASLSSQAVRLLGEQSFSSHLFLSSAVDLEVKNS</sequence>
<dbReference type="AlphaFoldDB" id="D9IXM8"/>
<keyword evidence="1" id="KW-0934">Plastid</keyword>
<accession>D9IXM8</accession>
<gene>
    <name evidence="1" type="primary">orf136</name>
</gene>
<reference evidence="1" key="1">
    <citation type="journal article" date="2010" name="Proc. Natl. Acad. Sci. U.S.A.">
        <title>A common red algal origin of the apicomplexan, dinoflagellate, and heterokont plastids.</title>
        <authorList>
            <person name="Janouskovec J."/>
            <person name="Horak A."/>
            <person name="Obornik M."/>
            <person name="Lukes J."/>
            <person name="Keeling P.J."/>
        </authorList>
    </citation>
    <scope>NUCLEOTIDE SEQUENCE [LARGE SCALE GENOMIC DNA]</scope>
</reference>
<dbReference type="EMBL" id="HM222968">
    <property type="protein sequence ID" value="ADJ66595.1"/>
    <property type="molecule type" value="Genomic_DNA"/>
</dbReference>
<name>D9IXM8_9ALVE</name>
<evidence type="ECO:0000313" key="1">
    <source>
        <dbReference type="EMBL" id="ADJ66595.1"/>
    </source>
</evidence>
<organism evidence="1">
    <name type="scientific">Chromerida sp. RM11</name>
    <dbReference type="NCBI Taxonomy" id="348535"/>
    <lineage>
        <taxon>Eukaryota</taxon>
        <taxon>Sar</taxon>
        <taxon>Alveolata</taxon>
        <taxon>Colpodellida</taxon>
    </lineage>
</organism>
<proteinExistence type="predicted"/>